<proteinExistence type="predicted"/>
<reference evidence="3 4" key="1">
    <citation type="journal article" date="2023" name="G3 (Bethesda)">
        <title>A chromosome-level genome assembly of Zasmidium syzygii isolated from banana leaves.</title>
        <authorList>
            <person name="van Westerhoven A.C."/>
            <person name="Mehrabi R."/>
            <person name="Talebi R."/>
            <person name="Steentjes M.B.F."/>
            <person name="Corcolon B."/>
            <person name="Chong P.A."/>
            <person name="Kema G.H.J."/>
            <person name="Seidl M.F."/>
        </authorList>
    </citation>
    <scope>NUCLEOTIDE SEQUENCE [LARGE SCALE GENOMIC DNA]</scope>
    <source>
        <strain evidence="3 4">P124</strain>
    </source>
</reference>
<gene>
    <name evidence="3" type="ORF">PRZ48_008075</name>
</gene>
<protein>
    <submittedName>
        <fullName evidence="3">Uncharacterized protein</fullName>
    </submittedName>
</protein>
<feature type="region of interest" description="Disordered" evidence="1">
    <location>
        <begin position="104"/>
        <end position="137"/>
    </location>
</feature>
<evidence type="ECO:0000313" key="4">
    <source>
        <dbReference type="Proteomes" id="UP001305779"/>
    </source>
</evidence>
<evidence type="ECO:0000313" key="3">
    <source>
        <dbReference type="EMBL" id="KAK4499889.1"/>
    </source>
</evidence>
<feature type="transmembrane region" description="Helical" evidence="2">
    <location>
        <begin position="77"/>
        <end position="102"/>
    </location>
</feature>
<dbReference type="EMBL" id="JAXOVC010000006">
    <property type="protein sequence ID" value="KAK4499889.1"/>
    <property type="molecule type" value="Genomic_DNA"/>
</dbReference>
<sequence length="256" mass="27031">MDRHTDNASRAPEFNSDTVEYPEVVQGWSQIPNHAGHNIDSGAWKGTQQHNVTNYEVHDKVPPTAEQRRGGRRIAGLPVWAFWLILGALGLVVIGASVGGAVGGSAAMKSHDSSSASNPSSTAANPTSSASSSTPSASGIAITGCPGSNGTTYTPAGYTGPTNPGTYTQVCGGDNSKPQWVQSYGQLMSAFVPSLKDCIDLCSYWNLLRAANDSTPCTVAALIPNGQPPYNCWIRNSWNDTDDTRSYYLALGFLDS</sequence>
<feature type="compositionally biased region" description="Low complexity" evidence="1">
    <location>
        <begin position="113"/>
        <end position="137"/>
    </location>
</feature>
<evidence type="ECO:0000256" key="1">
    <source>
        <dbReference type="SAM" id="MobiDB-lite"/>
    </source>
</evidence>
<comment type="caution">
    <text evidence="3">The sequence shown here is derived from an EMBL/GenBank/DDBJ whole genome shotgun (WGS) entry which is preliminary data.</text>
</comment>
<evidence type="ECO:0000256" key="2">
    <source>
        <dbReference type="SAM" id="Phobius"/>
    </source>
</evidence>
<keyword evidence="4" id="KW-1185">Reference proteome</keyword>
<dbReference type="Proteomes" id="UP001305779">
    <property type="component" value="Unassembled WGS sequence"/>
</dbReference>
<keyword evidence="2" id="KW-1133">Transmembrane helix</keyword>
<keyword evidence="2" id="KW-0812">Transmembrane</keyword>
<organism evidence="3 4">
    <name type="scientific">Zasmidium cellare</name>
    <name type="common">Wine cellar mold</name>
    <name type="synonym">Racodium cellare</name>
    <dbReference type="NCBI Taxonomy" id="395010"/>
    <lineage>
        <taxon>Eukaryota</taxon>
        <taxon>Fungi</taxon>
        <taxon>Dikarya</taxon>
        <taxon>Ascomycota</taxon>
        <taxon>Pezizomycotina</taxon>
        <taxon>Dothideomycetes</taxon>
        <taxon>Dothideomycetidae</taxon>
        <taxon>Mycosphaerellales</taxon>
        <taxon>Mycosphaerellaceae</taxon>
        <taxon>Zasmidium</taxon>
    </lineage>
</organism>
<accession>A0ABR0EEU0</accession>
<name>A0ABR0EEU0_ZASCE</name>
<keyword evidence="2" id="KW-0472">Membrane</keyword>